<sequence>MSTENIINGGQGAQFRTVVQAHDIHTLHIVHPPPAPVPPHQLPPLTSAWVDREDELADLTDRVRQQPPYASTLALLFGDGGAGKSALAVRWLLAHREETPGGQLYVHLAGARTAAGGAALPTLLRRLLHDLGHPPAGDADVDELTGRWRSLTASRPTGLLLDDATDEDLVRALLPGGDGHLVAVTSRRQLTGLLRDGARLHPVPPLTPAAAGALLRRLVGEDRLPEEPAAVRQLTSRCGHLPLYLGLMAAQLVARPGLPMAEAAHHTEGPSVLDEIVDALHAPTARAYRLLSLLPGPDVDADAAGATLGLTRYLSTQTLTDLAGARLLENRGVHDGRGRVFGWHDEVRTHARTAAFREESPEDRSRALRRWLDYLLATTTQAERLLTPAHREVRRDITFWPVSPNFRKDEEAAQAWLVAHQDHIAAAVTTAKEHGVDTIVYQLPHAAWPLWRLHRPLELWLALHKQGLAAAVRCGDDLGQREMLTTGVIALRGLRDYEEAIEWADQAYSLAREAGDRAGTAQALYELAACHHEMGDHERAAGFLTETIRIREEIDYPRGVALSRHLLGEGAYATGHFPRAVAEFVLAAAGLRAAGDRFDAARADAMQGHTWTALRQYERAEELLHAAREEMRAVGSLPWESRVLDMLAQAAAAQHRIDEAIELFRRAQEIAEPSEADSIRARLADLTPEEDGRQ</sequence>
<organism evidence="2 3">
    <name type="scientific">Streptomyces nanshensis</name>
    <dbReference type="NCBI Taxonomy" id="518642"/>
    <lineage>
        <taxon>Bacteria</taxon>
        <taxon>Bacillati</taxon>
        <taxon>Actinomycetota</taxon>
        <taxon>Actinomycetes</taxon>
        <taxon>Kitasatosporales</taxon>
        <taxon>Streptomycetaceae</taxon>
        <taxon>Streptomyces</taxon>
    </lineage>
</organism>
<evidence type="ECO:0000256" key="1">
    <source>
        <dbReference type="SAM" id="MobiDB-lite"/>
    </source>
</evidence>
<name>A0A1E7L9X2_9ACTN</name>
<dbReference type="Proteomes" id="UP000176005">
    <property type="component" value="Unassembled WGS sequence"/>
</dbReference>
<keyword evidence="3" id="KW-1185">Reference proteome</keyword>
<feature type="region of interest" description="Disordered" evidence="1">
    <location>
        <begin position="674"/>
        <end position="694"/>
    </location>
</feature>
<reference evidence="2 3" key="1">
    <citation type="journal article" date="2016" name="Front. Microbiol.">
        <title>Comparative Genomics Analysis of Streptomyces Species Reveals Their Adaptation to the Marine Environment and Their Diversity at the Genomic Level.</title>
        <authorList>
            <person name="Tian X."/>
            <person name="Zhang Z."/>
            <person name="Yang T."/>
            <person name="Chen M."/>
            <person name="Li J."/>
            <person name="Chen F."/>
            <person name="Yang J."/>
            <person name="Li W."/>
            <person name="Zhang B."/>
            <person name="Zhang Z."/>
            <person name="Wu J."/>
            <person name="Zhang C."/>
            <person name="Long L."/>
            <person name="Xiao J."/>
        </authorList>
    </citation>
    <scope>NUCLEOTIDE SEQUENCE [LARGE SCALE GENOMIC DNA]</scope>
    <source>
        <strain evidence="2 3">SCSIO 10429</strain>
    </source>
</reference>
<protein>
    <recommendedName>
        <fullName evidence="4">NB-ARC domain-containing protein</fullName>
    </recommendedName>
</protein>
<dbReference type="SUPFAM" id="SSF52540">
    <property type="entry name" value="P-loop containing nucleoside triphosphate hydrolases"/>
    <property type="match status" value="1"/>
</dbReference>
<dbReference type="SUPFAM" id="SSF48452">
    <property type="entry name" value="TPR-like"/>
    <property type="match status" value="1"/>
</dbReference>
<dbReference type="Gene3D" id="3.40.50.300">
    <property type="entry name" value="P-loop containing nucleotide triphosphate hydrolases"/>
    <property type="match status" value="1"/>
</dbReference>
<comment type="caution">
    <text evidence="2">The sequence shown here is derived from an EMBL/GenBank/DDBJ whole genome shotgun (WGS) entry which is preliminary data.</text>
</comment>
<dbReference type="InterPro" id="IPR011990">
    <property type="entry name" value="TPR-like_helical_dom_sf"/>
</dbReference>
<dbReference type="EMBL" id="LJGW01000107">
    <property type="protein sequence ID" value="OEV12999.1"/>
    <property type="molecule type" value="Genomic_DNA"/>
</dbReference>
<dbReference type="AlphaFoldDB" id="A0A1E7L9X2"/>
<dbReference type="PATRIC" id="fig|518642.10.peg.2824"/>
<accession>A0A1E7L9X2</accession>
<dbReference type="RefSeq" id="WP_070015505.1">
    <property type="nucleotide sequence ID" value="NZ_LJGW01000107.1"/>
</dbReference>
<dbReference type="InterPro" id="IPR027417">
    <property type="entry name" value="P-loop_NTPase"/>
</dbReference>
<proteinExistence type="predicted"/>
<dbReference type="InterPro" id="IPR019734">
    <property type="entry name" value="TPR_rpt"/>
</dbReference>
<dbReference type="PANTHER" id="PTHR47691:SF3">
    <property type="entry name" value="HTH-TYPE TRANSCRIPTIONAL REGULATOR RV0890C-RELATED"/>
    <property type="match status" value="1"/>
</dbReference>
<gene>
    <name evidence="2" type="ORF">AN218_05680</name>
</gene>
<dbReference type="Pfam" id="PF13424">
    <property type="entry name" value="TPR_12"/>
    <property type="match status" value="1"/>
</dbReference>
<evidence type="ECO:0000313" key="3">
    <source>
        <dbReference type="Proteomes" id="UP000176005"/>
    </source>
</evidence>
<evidence type="ECO:0008006" key="4">
    <source>
        <dbReference type="Google" id="ProtNLM"/>
    </source>
</evidence>
<evidence type="ECO:0000313" key="2">
    <source>
        <dbReference type="EMBL" id="OEV12999.1"/>
    </source>
</evidence>
<dbReference type="PANTHER" id="PTHR47691">
    <property type="entry name" value="REGULATOR-RELATED"/>
    <property type="match status" value="1"/>
</dbReference>
<dbReference type="Gene3D" id="1.25.40.10">
    <property type="entry name" value="Tetratricopeptide repeat domain"/>
    <property type="match status" value="2"/>
</dbReference>
<dbReference type="SMART" id="SM00028">
    <property type="entry name" value="TPR"/>
    <property type="match status" value="2"/>
</dbReference>